<feature type="region of interest" description="Disordered" evidence="4">
    <location>
        <begin position="13"/>
        <end position="34"/>
    </location>
</feature>
<dbReference type="InterPro" id="IPR051857">
    <property type="entry name" value="Asn_synthetase_domain"/>
</dbReference>
<evidence type="ECO:0000259" key="6">
    <source>
        <dbReference type="Pfam" id="PF13537"/>
    </source>
</evidence>
<evidence type="ECO:0000313" key="7">
    <source>
        <dbReference type="EMBL" id="CAA2613698.1"/>
    </source>
</evidence>
<evidence type="ECO:0000256" key="1">
    <source>
        <dbReference type="ARBA" id="ARBA00022605"/>
    </source>
</evidence>
<keyword evidence="8" id="KW-1185">Reference proteome</keyword>
<dbReference type="Pfam" id="PF00733">
    <property type="entry name" value="Asn_synthase"/>
    <property type="match status" value="1"/>
</dbReference>
<evidence type="ECO:0000256" key="4">
    <source>
        <dbReference type="SAM" id="MobiDB-lite"/>
    </source>
</evidence>
<evidence type="ECO:0000259" key="5">
    <source>
        <dbReference type="Pfam" id="PF00733"/>
    </source>
</evidence>
<dbReference type="EMBL" id="CACRZD030000001">
    <property type="protein sequence ID" value="CAA6653513.1"/>
    <property type="molecule type" value="Genomic_DNA"/>
</dbReference>
<dbReference type="GO" id="GO:0006529">
    <property type="term" value="P:asparagine biosynthetic process"/>
    <property type="evidence" value="ECO:0007669"/>
    <property type="project" value="UniProtKB-KW"/>
</dbReference>
<dbReference type="Pfam" id="PF13537">
    <property type="entry name" value="GATase_7"/>
    <property type="match status" value="1"/>
</dbReference>
<dbReference type="AlphaFoldDB" id="A0A7I8I7Z0"/>
<gene>
    <name evidence="7" type="ORF">SI7747_01000103</name>
</gene>
<dbReference type="Proteomes" id="UP001189122">
    <property type="component" value="Unassembled WGS sequence"/>
</dbReference>
<protein>
    <submittedName>
        <fullName evidence="7">Uncharacterized protein</fullName>
    </submittedName>
</protein>
<dbReference type="GO" id="GO:0004066">
    <property type="term" value="F:asparagine synthase (glutamine-hydrolyzing) activity"/>
    <property type="evidence" value="ECO:0007669"/>
    <property type="project" value="InterPro"/>
</dbReference>
<dbReference type="PANTHER" id="PTHR45937:SF1">
    <property type="entry name" value="ASPARAGINE SYNTHETASE DOMAIN-CONTAINING PROTEIN 1"/>
    <property type="match status" value="1"/>
</dbReference>
<evidence type="ECO:0000256" key="3">
    <source>
        <dbReference type="ARBA" id="ARBA00022962"/>
    </source>
</evidence>
<organism evidence="7">
    <name type="scientific">Spirodela intermedia</name>
    <name type="common">Intermediate duckweed</name>
    <dbReference type="NCBI Taxonomy" id="51605"/>
    <lineage>
        <taxon>Eukaryota</taxon>
        <taxon>Viridiplantae</taxon>
        <taxon>Streptophyta</taxon>
        <taxon>Embryophyta</taxon>
        <taxon>Tracheophyta</taxon>
        <taxon>Spermatophyta</taxon>
        <taxon>Magnoliopsida</taxon>
        <taxon>Liliopsida</taxon>
        <taxon>Araceae</taxon>
        <taxon>Lemnoideae</taxon>
        <taxon>Spirodela</taxon>
    </lineage>
</organism>
<dbReference type="InterPro" id="IPR029055">
    <property type="entry name" value="Ntn_hydrolases_N"/>
</dbReference>
<dbReference type="InterPro" id="IPR001962">
    <property type="entry name" value="Asn_synthase"/>
</dbReference>
<reference evidence="7 8" key="1">
    <citation type="submission" date="2019-12" db="EMBL/GenBank/DDBJ databases">
        <authorList>
            <person name="Scholz U."/>
            <person name="Mascher M."/>
            <person name="Fiebig A."/>
        </authorList>
    </citation>
    <scope>NUCLEOTIDE SEQUENCE</scope>
</reference>
<sequence length="737" mass="81667">MCGIALILSEVPAPESTQGGGGSPASREAEEVHGPELLVDDLRVALIRRGPDSVGSKKVLLQQKLDSAVEEKRISLSSKESSKSVVSANGLLPSIWPCEMEIKSSESKLEVTQLGTGNETKKVDCLFNAENKRNSVTEVISPRDVSEVEMSRTIGLQFLGATLHLRGINPAAQPLVDGSGNILVYNGEIFGGIHVDRDKNDGETLLDTLEKCGDHKDRCVEEGKFSVPDILSSVKGPWALIYWQAKSRTLWFGRDAFGRRSLLVHWPTENDPNLYYLLFHHSGVDIPGAYDWEELSCGIYSLCMEASKDKFLGSMQSLISRIRKHEWTNALLNNLVKWERRPVDSQPKEYCPHVLVGEEHALPSWPEICFSSYEEVPFVDQSKVPGGNFHPAQKLLISLRESVTRRTSLTMFKTNLCQTAEEKPAPLALLFSGGLDSMILAALSHQCLDQQYEIDLLNVSFDGLVAPDRISAKDGLKELQRIAPSRRWRLVEIDGDLSNLASETRHVMSLIHPAKTYMDLNIGVALWLAARGEGFVDGALCNPPGDSCRYEYKSTARILLVGAGADEQCAGYGRHRTKYRLGGWAALEEEMRLDMQRIWIRNMGRDDRCISDHGRRFPFLDEDVVETLLEIPLREIAELDQPAGRGDKKILREVARLLGLEAASVLPKRAIQFGSRIARESNRMHFGSNRAANQASAAAPPSAGDSKAEIFGIKANGDLMMNSSFMGFRGGGMRWLL</sequence>
<feature type="domain" description="Glutamine amidotransferase type-2" evidence="6">
    <location>
        <begin position="168"/>
        <end position="267"/>
    </location>
</feature>
<keyword evidence="3" id="KW-0315">Glutamine amidotransferase</keyword>
<accession>A0A7I8I7Z0</accession>
<feature type="domain" description="Asparagine synthetase" evidence="5">
    <location>
        <begin position="582"/>
        <end position="657"/>
    </location>
</feature>
<dbReference type="EMBL" id="LR743588">
    <property type="protein sequence ID" value="CAA2613698.1"/>
    <property type="molecule type" value="Genomic_DNA"/>
</dbReference>
<keyword evidence="1" id="KW-0028">Amino-acid biosynthesis</keyword>
<dbReference type="InterPro" id="IPR014729">
    <property type="entry name" value="Rossmann-like_a/b/a_fold"/>
</dbReference>
<evidence type="ECO:0000256" key="2">
    <source>
        <dbReference type="ARBA" id="ARBA00022888"/>
    </source>
</evidence>
<name>A0A7I8I7Z0_SPIIN</name>
<keyword evidence="2" id="KW-0061">Asparagine biosynthesis</keyword>
<proteinExistence type="predicted"/>
<dbReference type="SUPFAM" id="SSF56235">
    <property type="entry name" value="N-terminal nucleophile aminohydrolases (Ntn hydrolases)"/>
    <property type="match status" value="1"/>
</dbReference>
<dbReference type="SUPFAM" id="SSF52402">
    <property type="entry name" value="Adenine nucleotide alpha hydrolases-like"/>
    <property type="match status" value="1"/>
</dbReference>
<dbReference type="Gene3D" id="3.60.20.10">
    <property type="entry name" value="Glutamine Phosphoribosylpyrophosphate, subunit 1, domain 1"/>
    <property type="match status" value="1"/>
</dbReference>
<evidence type="ECO:0000313" key="8">
    <source>
        <dbReference type="Proteomes" id="UP001189122"/>
    </source>
</evidence>
<dbReference type="CDD" id="cd01991">
    <property type="entry name" value="Asn_synthase_B_C"/>
    <property type="match status" value="1"/>
</dbReference>
<dbReference type="Gene3D" id="3.40.50.620">
    <property type="entry name" value="HUPs"/>
    <property type="match status" value="1"/>
</dbReference>
<dbReference type="InterPro" id="IPR017932">
    <property type="entry name" value="GATase_2_dom"/>
</dbReference>
<dbReference type="PANTHER" id="PTHR45937">
    <property type="entry name" value="ASPARAGINE SYNTHETASE DOMAIN-CONTAINING PROTEIN 1"/>
    <property type="match status" value="1"/>
</dbReference>